<evidence type="ECO:0000313" key="4">
    <source>
        <dbReference type="Proteomes" id="UP000199165"/>
    </source>
</evidence>
<dbReference type="Gene3D" id="3.40.50.720">
    <property type="entry name" value="NAD(P)-binding Rossmann-like Domain"/>
    <property type="match status" value="1"/>
</dbReference>
<comment type="similarity">
    <text evidence="1">Belongs to the short-chain dehydrogenases/reductases (SDR) family.</text>
</comment>
<protein>
    <submittedName>
        <fullName evidence="3">3-oxoacyl-[acyl-carrier protein] reductase</fullName>
    </submittedName>
</protein>
<evidence type="ECO:0000313" key="3">
    <source>
        <dbReference type="EMBL" id="SFT55756.1"/>
    </source>
</evidence>
<reference evidence="4" key="1">
    <citation type="submission" date="2016-10" db="EMBL/GenBank/DDBJ databases">
        <authorList>
            <person name="Varghese N."/>
            <person name="Submissions S."/>
        </authorList>
    </citation>
    <scope>NUCLEOTIDE SEQUENCE [LARGE SCALE GENOMIC DNA]</scope>
    <source>
        <strain evidence="4">DSM 45501</strain>
    </source>
</reference>
<dbReference type="InterPro" id="IPR002347">
    <property type="entry name" value="SDR_fam"/>
</dbReference>
<proteinExistence type="inferred from homology"/>
<sequence length="248" mass="25771">MDVEECFVSRTVLVTGGGTGFGLAVAARFAEDEDRVYITGRRAAVLDEACRSLGNRVRALRCDGTDPEAVERVVTEIEGDVDVLVNNAGGNTDFRMPAGGGLRGTLDRWRANVDANVISAALLTEALDNKLARGGALVHIGSIGADQGGGSYGPAKAALASWSAGLAAELGPRDITSNVVAPGYFPGTEFFGDGLPAEVHDQLISRTVLGRHGHPDELAATVHFLASTGARFITGQVINVNGGARTTR</sequence>
<evidence type="ECO:0000256" key="1">
    <source>
        <dbReference type="ARBA" id="ARBA00006484"/>
    </source>
</evidence>
<dbReference type="STRING" id="995060.SAMN04487904_103416"/>
<keyword evidence="4" id="KW-1185">Reference proteome</keyword>
<dbReference type="PANTHER" id="PTHR42760">
    <property type="entry name" value="SHORT-CHAIN DEHYDROGENASES/REDUCTASES FAMILY MEMBER"/>
    <property type="match status" value="1"/>
</dbReference>
<dbReference type="PRINTS" id="PR00080">
    <property type="entry name" value="SDRFAMILY"/>
</dbReference>
<dbReference type="AlphaFoldDB" id="A0A1I6YZ89"/>
<dbReference type="PANTHER" id="PTHR42760:SF40">
    <property type="entry name" value="3-OXOACYL-[ACYL-CARRIER-PROTEIN] REDUCTASE, CHLOROPLASTIC"/>
    <property type="match status" value="1"/>
</dbReference>
<accession>A0A1I6YZ89</accession>
<dbReference type="EMBL" id="FPAT01000003">
    <property type="protein sequence ID" value="SFT55756.1"/>
    <property type="molecule type" value="Genomic_DNA"/>
</dbReference>
<dbReference type="GO" id="GO:0030497">
    <property type="term" value="P:fatty acid elongation"/>
    <property type="evidence" value="ECO:0007669"/>
    <property type="project" value="TreeGrafter"/>
</dbReference>
<feature type="domain" description="Ketoreductase" evidence="2">
    <location>
        <begin position="10"/>
        <end position="188"/>
    </location>
</feature>
<evidence type="ECO:0000259" key="2">
    <source>
        <dbReference type="SMART" id="SM00822"/>
    </source>
</evidence>
<dbReference type="Pfam" id="PF13561">
    <property type="entry name" value="adh_short_C2"/>
    <property type="match status" value="1"/>
</dbReference>
<dbReference type="SMART" id="SM00822">
    <property type="entry name" value="PKS_KR"/>
    <property type="match status" value="1"/>
</dbReference>
<dbReference type="Proteomes" id="UP000199165">
    <property type="component" value="Unassembled WGS sequence"/>
</dbReference>
<gene>
    <name evidence="3" type="ORF">SAMN04487904_103416</name>
</gene>
<name>A0A1I6YZ89_9ACTN</name>
<dbReference type="SUPFAM" id="SSF51735">
    <property type="entry name" value="NAD(P)-binding Rossmann-fold domains"/>
    <property type="match status" value="1"/>
</dbReference>
<dbReference type="PRINTS" id="PR00081">
    <property type="entry name" value="GDHRDH"/>
</dbReference>
<organism evidence="3 4">
    <name type="scientific">Actinopolyspora righensis</name>
    <dbReference type="NCBI Taxonomy" id="995060"/>
    <lineage>
        <taxon>Bacteria</taxon>
        <taxon>Bacillati</taxon>
        <taxon>Actinomycetota</taxon>
        <taxon>Actinomycetes</taxon>
        <taxon>Actinopolysporales</taxon>
        <taxon>Actinopolysporaceae</taxon>
        <taxon>Actinopolyspora</taxon>
        <taxon>Actinopolyspora alba group</taxon>
    </lineage>
</organism>
<dbReference type="InterPro" id="IPR057326">
    <property type="entry name" value="KR_dom"/>
</dbReference>
<dbReference type="GO" id="GO:0016616">
    <property type="term" value="F:oxidoreductase activity, acting on the CH-OH group of donors, NAD or NADP as acceptor"/>
    <property type="evidence" value="ECO:0007669"/>
    <property type="project" value="UniProtKB-ARBA"/>
</dbReference>
<dbReference type="InterPro" id="IPR036291">
    <property type="entry name" value="NAD(P)-bd_dom_sf"/>
</dbReference>
<dbReference type="CDD" id="cd05233">
    <property type="entry name" value="SDR_c"/>
    <property type="match status" value="1"/>
</dbReference>